<dbReference type="PANTHER" id="PTHR12277:SF194">
    <property type="entry name" value="FI04476P"/>
    <property type="match status" value="1"/>
</dbReference>
<evidence type="ECO:0000313" key="3">
    <source>
        <dbReference type="EMBL" id="GMR57790.1"/>
    </source>
</evidence>
<protein>
    <recommendedName>
        <fullName evidence="2">Serine aminopeptidase S33 domain-containing protein</fullName>
    </recommendedName>
</protein>
<name>A0AAN5D8W7_9BILA</name>
<reference evidence="4" key="1">
    <citation type="submission" date="2022-10" db="EMBL/GenBank/DDBJ databases">
        <title>Genome assembly of Pristionchus species.</title>
        <authorList>
            <person name="Yoshida K."/>
            <person name="Sommer R.J."/>
        </authorList>
    </citation>
    <scope>NUCLEOTIDE SEQUENCE [LARGE SCALE GENOMIC DNA]</scope>
    <source>
        <strain evidence="4">RS5460</strain>
    </source>
</reference>
<keyword evidence="1" id="KW-0812">Transmembrane</keyword>
<keyword evidence="4" id="KW-1185">Reference proteome</keyword>
<dbReference type="GO" id="GO:0006660">
    <property type="term" value="P:phosphatidylserine catabolic process"/>
    <property type="evidence" value="ECO:0007669"/>
    <property type="project" value="TreeGrafter"/>
</dbReference>
<dbReference type="EMBL" id="BTRK01000006">
    <property type="protein sequence ID" value="GMR57790.1"/>
    <property type="molecule type" value="Genomic_DNA"/>
</dbReference>
<comment type="caution">
    <text evidence="3">The sequence shown here is derived from an EMBL/GenBank/DDBJ whole genome shotgun (WGS) entry which is preliminary data.</text>
</comment>
<evidence type="ECO:0000256" key="1">
    <source>
        <dbReference type="SAM" id="Phobius"/>
    </source>
</evidence>
<evidence type="ECO:0000259" key="2">
    <source>
        <dbReference type="Pfam" id="PF12146"/>
    </source>
</evidence>
<feature type="transmembrane region" description="Helical" evidence="1">
    <location>
        <begin position="28"/>
        <end position="49"/>
    </location>
</feature>
<organism evidence="3 4">
    <name type="scientific">Pristionchus mayeri</name>
    <dbReference type="NCBI Taxonomy" id="1317129"/>
    <lineage>
        <taxon>Eukaryota</taxon>
        <taxon>Metazoa</taxon>
        <taxon>Ecdysozoa</taxon>
        <taxon>Nematoda</taxon>
        <taxon>Chromadorea</taxon>
        <taxon>Rhabditida</taxon>
        <taxon>Rhabditina</taxon>
        <taxon>Diplogasteromorpha</taxon>
        <taxon>Diplogasteroidea</taxon>
        <taxon>Neodiplogasteridae</taxon>
        <taxon>Pristionchus</taxon>
    </lineage>
</organism>
<dbReference type="GO" id="GO:0005789">
    <property type="term" value="C:endoplasmic reticulum membrane"/>
    <property type="evidence" value="ECO:0007669"/>
    <property type="project" value="TreeGrafter"/>
</dbReference>
<gene>
    <name evidence="3" type="ORF">PMAYCL1PPCAC_27985</name>
</gene>
<dbReference type="GO" id="GO:0047372">
    <property type="term" value="F:monoacylglycerol lipase activity"/>
    <property type="evidence" value="ECO:0007669"/>
    <property type="project" value="TreeGrafter"/>
</dbReference>
<proteinExistence type="predicted"/>
<sequence>LLHSVSPLFLVRGGRPSLTMAPKFVRRLLLRLVLMACLLVATPVILYLFPQMYKLFLTATFVIPPRIREINMTAVAGRQFYITEGSSTVYAMHLVRQGTTVDFDTVLANEKYKIILYLCSEHRDPYEKFYKFASVLFANDNVQLQIVAFEYKGFGNSAGETINDSAVEDTRTVYNWLRKRAPKSEIHVWAHGIGGGYASAAVLSLVEDDKQEVKSLVLEAPYSNTTSVLEKRFHPHIVYGRFLPK</sequence>
<evidence type="ECO:0000313" key="4">
    <source>
        <dbReference type="Proteomes" id="UP001328107"/>
    </source>
</evidence>
<dbReference type="Gene3D" id="3.40.50.1820">
    <property type="entry name" value="alpha/beta hydrolase"/>
    <property type="match status" value="1"/>
</dbReference>
<accession>A0AAN5D8W7</accession>
<dbReference type="GO" id="GO:0004622">
    <property type="term" value="F:phosphatidylcholine lysophospholipase activity"/>
    <property type="evidence" value="ECO:0007669"/>
    <property type="project" value="TreeGrafter"/>
</dbReference>
<dbReference type="PANTHER" id="PTHR12277">
    <property type="entry name" value="ALPHA/BETA HYDROLASE DOMAIN-CONTAINING PROTEIN"/>
    <property type="match status" value="1"/>
</dbReference>
<keyword evidence="1" id="KW-1133">Transmembrane helix</keyword>
<feature type="domain" description="Serine aminopeptidase S33" evidence="2">
    <location>
        <begin position="129"/>
        <end position="224"/>
    </location>
</feature>
<dbReference type="InterPro" id="IPR029058">
    <property type="entry name" value="AB_hydrolase_fold"/>
</dbReference>
<dbReference type="Pfam" id="PF12146">
    <property type="entry name" value="Hydrolase_4"/>
    <property type="match status" value="1"/>
</dbReference>
<dbReference type="AlphaFoldDB" id="A0AAN5D8W7"/>
<dbReference type="SUPFAM" id="SSF53474">
    <property type="entry name" value="alpha/beta-Hydrolases"/>
    <property type="match status" value="1"/>
</dbReference>
<keyword evidence="1" id="KW-0472">Membrane</keyword>
<dbReference type="Proteomes" id="UP001328107">
    <property type="component" value="Unassembled WGS sequence"/>
</dbReference>
<dbReference type="GO" id="GO:0052651">
    <property type="term" value="P:monoacylglycerol catabolic process"/>
    <property type="evidence" value="ECO:0007669"/>
    <property type="project" value="TreeGrafter"/>
</dbReference>
<feature type="non-terminal residue" evidence="3">
    <location>
        <position position="245"/>
    </location>
</feature>
<feature type="non-terminal residue" evidence="3">
    <location>
        <position position="1"/>
    </location>
</feature>
<dbReference type="InterPro" id="IPR022742">
    <property type="entry name" value="Hydrolase_4"/>
</dbReference>